<evidence type="ECO:0000256" key="5">
    <source>
        <dbReference type="SAM" id="SignalP"/>
    </source>
</evidence>
<dbReference type="GO" id="GO:0015036">
    <property type="term" value="F:disulfide oxidoreductase activity"/>
    <property type="evidence" value="ECO:0007669"/>
    <property type="project" value="UniProtKB-ARBA"/>
</dbReference>
<keyword evidence="2" id="KW-0201">Cytochrome c-type biogenesis</keyword>
<dbReference type="GO" id="GO:0030313">
    <property type="term" value="C:cell envelope"/>
    <property type="evidence" value="ECO:0007669"/>
    <property type="project" value="UniProtKB-SubCell"/>
</dbReference>
<dbReference type="CDD" id="cd02966">
    <property type="entry name" value="TlpA_like_family"/>
    <property type="match status" value="1"/>
</dbReference>
<feature type="signal peptide" evidence="5">
    <location>
        <begin position="1"/>
        <end position="19"/>
    </location>
</feature>
<keyword evidence="3" id="KW-1015">Disulfide bond</keyword>
<dbReference type="GO" id="GO:0017004">
    <property type="term" value="P:cytochrome complex assembly"/>
    <property type="evidence" value="ECO:0007669"/>
    <property type="project" value="UniProtKB-KW"/>
</dbReference>
<sequence length="162" mass="16926">MRHLFALLFFAVTSLSAHAADEATALFAAGFPGLDGKPVALASLKGKPAVVNFWARWCGPCRSEIPHLAELAKQHKAAGLQVVGIGVEDLGDSARDFVAAYEMDYLVVFAGAGKGVELMKALGNTKAGLPFTVVIDADGKITTRKLGVMSADDMQAAVAPLL</sequence>
<evidence type="ECO:0000313" key="8">
    <source>
        <dbReference type="Proteomes" id="UP000319502"/>
    </source>
</evidence>
<dbReference type="Proteomes" id="UP000319502">
    <property type="component" value="Unassembled WGS sequence"/>
</dbReference>
<dbReference type="InterPro" id="IPR036249">
    <property type="entry name" value="Thioredoxin-like_sf"/>
</dbReference>
<dbReference type="PROSITE" id="PS51352">
    <property type="entry name" value="THIOREDOXIN_2"/>
    <property type="match status" value="1"/>
</dbReference>
<dbReference type="InterPro" id="IPR013740">
    <property type="entry name" value="Redoxin"/>
</dbReference>
<evidence type="ECO:0000256" key="1">
    <source>
        <dbReference type="ARBA" id="ARBA00004196"/>
    </source>
</evidence>
<evidence type="ECO:0000259" key="6">
    <source>
        <dbReference type="PROSITE" id="PS51352"/>
    </source>
</evidence>
<evidence type="ECO:0000256" key="3">
    <source>
        <dbReference type="ARBA" id="ARBA00023157"/>
    </source>
</evidence>
<dbReference type="EMBL" id="VMNK01000003">
    <property type="protein sequence ID" value="TVO58658.1"/>
    <property type="molecule type" value="Genomic_DNA"/>
</dbReference>
<organism evidence="7 8">
    <name type="scientific">Denitromonas halophila</name>
    <dbReference type="NCBI Taxonomy" id="1629404"/>
    <lineage>
        <taxon>Bacteria</taxon>
        <taxon>Pseudomonadati</taxon>
        <taxon>Pseudomonadota</taxon>
        <taxon>Betaproteobacteria</taxon>
        <taxon>Rhodocyclales</taxon>
        <taxon>Zoogloeaceae</taxon>
        <taxon>Denitromonas</taxon>
    </lineage>
</organism>
<dbReference type="PANTHER" id="PTHR42852:SF6">
    <property type="entry name" value="THIOL:DISULFIDE INTERCHANGE PROTEIN DSBE"/>
    <property type="match status" value="1"/>
</dbReference>
<comment type="caution">
    <text evidence="7">The sequence shown here is derived from an EMBL/GenBank/DDBJ whole genome shotgun (WGS) entry which is preliminary data.</text>
</comment>
<evidence type="ECO:0000313" key="7">
    <source>
        <dbReference type="EMBL" id="TVO58658.1"/>
    </source>
</evidence>
<comment type="subcellular location">
    <subcellularLocation>
        <location evidence="1">Cell envelope</location>
    </subcellularLocation>
</comment>
<dbReference type="PROSITE" id="PS00194">
    <property type="entry name" value="THIOREDOXIN_1"/>
    <property type="match status" value="1"/>
</dbReference>
<keyword evidence="4" id="KW-0676">Redox-active center</keyword>
<dbReference type="AlphaFoldDB" id="A0A557R0H9"/>
<dbReference type="InterPro" id="IPR017937">
    <property type="entry name" value="Thioredoxin_CS"/>
</dbReference>
<dbReference type="RefSeq" id="WP_144308192.1">
    <property type="nucleotide sequence ID" value="NZ_VMNK01000003.1"/>
</dbReference>
<feature type="domain" description="Thioredoxin" evidence="6">
    <location>
        <begin position="20"/>
        <end position="162"/>
    </location>
</feature>
<evidence type="ECO:0000256" key="4">
    <source>
        <dbReference type="ARBA" id="ARBA00023284"/>
    </source>
</evidence>
<dbReference type="InterPro" id="IPR013766">
    <property type="entry name" value="Thioredoxin_domain"/>
</dbReference>
<reference evidence="7 8" key="1">
    <citation type="submission" date="2019-07" db="EMBL/GenBank/DDBJ databases">
        <title>The pathways for chlorine oxyanion respiration interact through the shared metabolite chlorate.</title>
        <authorList>
            <person name="Barnum T.P."/>
            <person name="Cheng Y."/>
            <person name="Hill K.A."/>
            <person name="Lucas L.N."/>
            <person name="Carlson H.K."/>
            <person name="Coates J.D."/>
        </authorList>
    </citation>
    <scope>NUCLEOTIDE SEQUENCE [LARGE SCALE GENOMIC DNA]</scope>
    <source>
        <strain evidence="7 8">SFB-3</strain>
    </source>
</reference>
<evidence type="ECO:0000256" key="2">
    <source>
        <dbReference type="ARBA" id="ARBA00022748"/>
    </source>
</evidence>
<dbReference type="PANTHER" id="PTHR42852">
    <property type="entry name" value="THIOL:DISULFIDE INTERCHANGE PROTEIN DSBE"/>
    <property type="match status" value="1"/>
</dbReference>
<name>A0A557R0H9_9RHOO</name>
<proteinExistence type="predicted"/>
<dbReference type="OrthoDB" id="9811352at2"/>
<dbReference type="Gene3D" id="3.40.30.10">
    <property type="entry name" value="Glutaredoxin"/>
    <property type="match status" value="1"/>
</dbReference>
<gene>
    <name evidence="7" type="ORF">FHP91_03060</name>
</gene>
<dbReference type="InterPro" id="IPR050553">
    <property type="entry name" value="Thioredoxin_ResA/DsbE_sf"/>
</dbReference>
<keyword evidence="8" id="KW-1185">Reference proteome</keyword>
<protein>
    <submittedName>
        <fullName evidence="7">TlpA family protein disulfide reductase</fullName>
    </submittedName>
</protein>
<keyword evidence="5" id="KW-0732">Signal</keyword>
<feature type="chain" id="PRO_5021759007" evidence="5">
    <location>
        <begin position="20"/>
        <end position="162"/>
    </location>
</feature>
<dbReference type="SUPFAM" id="SSF52833">
    <property type="entry name" value="Thioredoxin-like"/>
    <property type="match status" value="1"/>
</dbReference>
<dbReference type="Pfam" id="PF08534">
    <property type="entry name" value="Redoxin"/>
    <property type="match status" value="1"/>
</dbReference>
<accession>A0A557R0H9</accession>